<sequence>MAEARMNGAALAAAIGLLLAQGSGPASPPTPWCGGGADRDIGSGFRLTQYLFNGESDFALDHEVPAAAMTLHGARMTAPFRVTFSQMRFETAGGASPLTSPHVGFAGYEFRDSAGHRKGIGSLRLDCGSGVRLSADLSAEPPSDSVRAPLVFPVPFIGQDERGCIAALEKGGRLRWTFADRPDAVPWLAIDAPLPLRRATTEARRRWQNGLREAKRGRCRLKPPPPPPF</sequence>
<evidence type="ECO:0000313" key="2">
    <source>
        <dbReference type="EMBL" id="RDE05472.1"/>
    </source>
</evidence>
<gene>
    <name evidence="2" type="ORF">DVW87_09515</name>
</gene>
<organism evidence="2 3">
    <name type="scientific">Sphingomonas aracearum</name>
    <dbReference type="NCBI Taxonomy" id="2283317"/>
    <lineage>
        <taxon>Bacteria</taxon>
        <taxon>Pseudomonadati</taxon>
        <taxon>Pseudomonadota</taxon>
        <taxon>Alphaproteobacteria</taxon>
        <taxon>Sphingomonadales</taxon>
        <taxon>Sphingomonadaceae</taxon>
        <taxon>Sphingomonas</taxon>
    </lineage>
</organism>
<keyword evidence="3" id="KW-1185">Reference proteome</keyword>
<evidence type="ECO:0000256" key="1">
    <source>
        <dbReference type="SAM" id="MobiDB-lite"/>
    </source>
</evidence>
<protein>
    <submittedName>
        <fullName evidence="2">Uncharacterized protein</fullName>
    </submittedName>
</protein>
<dbReference type="Proteomes" id="UP000253918">
    <property type="component" value="Unassembled WGS sequence"/>
</dbReference>
<comment type="caution">
    <text evidence="2">The sequence shown here is derived from an EMBL/GenBank/DDBJ whole genome shotgun (WGS) entry which is preliminary data.</text>
</comment>
<proteinExistence type="predicted"/>
<reference evidence="2 3" key="1">
    <citation type="submission" date="2018-07" db="EMBL/GenBank/DDBJ databases">
        <title>a novel species of Sphingomonas isolated from the rhizosphere soil of Araceae plant.</title>
        <authorList>
            <person name="Zhiyong W."/>
            <person name="Qinglan Z."/>
            <person name="Zhiwei F."/>
            <person name="Ding X."/>
            <person name="Gejiao W."/>
            <person name="Shixue Z."/>
        </authorList>
    </citation>
    <scope>NUCLEOTIDE SEQUENCE [LARGE SCALE GENOMIC DNA]</scope>
    <source>
        <strain evidence="2 3">WZY 27</strain>
    </source>
</reference>
<feature type="region of interest" description="Disordered" evidence="1">
    <location>
        <begin position="207"/>
        <end position="229"/>
    </location>
</feature>
<dbReference type="AlphaFoldDB" id="A0A369VWL9"/>
<evidence type="ECO:0000313" key="3">
    <source>
        <dbReference type="Proteomes" id="UP000253918"/>
    </source>
</evidence>
<dbReference type="EMBL" id="QQNB01000002">
    <property type="protein sequence ID" value="RDE05472.1"/>
    <property type="molecule type" value="Genomic_DNA"/>
</dbReference>
<name>A0A369VWL9_9SPHN</name>
<accession>A0A369VWL9</accession>
<dbReference type="RefSeq" id="WP_114687542.1">
    <property type="nucleotide sequence ID" value="NZ_QQNB01000002.1"/>
</dbReference>